<comment type="caution">
    <text evidence="2">The sequence shown here is derived from an EMBL/GenBank/DDBJ whole genome shotgun (WGS) entry which is preliminary data.</text>
</comment>
<dbReference type="AlphaFoldDB" id="A0A6L2JMM0"/>
<proteinExistence type="predicted"/>
<dbReference type="InterPro" id="IPR043502">
    <property type="entry name" value="DNA/RNA_pol_sf"/>
</dbReference>
<dbReference type="Gene3D" id="3.30.70.270">
    <property type="match status" value="1"/>
</dbReference>
<dbReference type="InterPro" id="IPR053134">
    <property type="entry name" value="RNA-dir_DNA_polymerase"/>
</dbReference>
<dbReference type="Pfam" id="PF00078">
    <property type="entry name" value="RVT_1"/>
    <property type="match status" value="1"/>
</dbReference>
<evidence type="ECO:0000313" key="2">
    <source>
        <dbReference type="EMBL" id="GEU37857.1"/>
    </source>
</evidence>
<dbReference type="PANTHER" id="PTHR24559:SF444">
    <property type="entry name" value="REVERSE TRANSCRIPTASE DOMAIN-CONTAINING PROTEIN"/>
    <property type="match status" value="1"/>
</dbReference>
<dbReference type="CDD" id="cd01647">
    <property type="entry name" value="RT_LTR"/>
    <property type="match status" value="1"/>
</dbReference>
<reference evidence="2" key="1">
    <citation type="journal article" date="2019" name="Sci. Rep.">
        <title>Draft genome of Tanacetum cinerariifolium, the natural source of mosquito coil.</title>
        <authorList>
            <person name="Yamashiro T."/>
            <person name="Shiraishi A."/>
            <person name="Satake H."/>
            <person name="Nakayama K."/>
        </authorList>
    </citation>
    <scope>NUCLEOTIDE SEQUENCE</scope>
</reference>
<accession>A0A6L2JMM0</accession>
<dbReference type="InterPro" id="IPR043128">
    <property type="entry name" value="Rev_trsase/Diguanyl_cyclase"/>
</dbReference>
<name>A0A6L2JMM0_TANCI</name>
<dbReference type="InterPro" id="IPR000477">
    <property type="entry name" value="RT_dom"/>
</dbReference>
<evidence type="ECO:0000259" key="1">
    <source>
        <dbReference type="Pfam" id="PF00078"/>
    </source>
</evidence>
<organism evidence="2">
    <name type="scientific">Tanacetum cinerariifolium</name>
    <name type="common">Dalmatian daisy</name>
    <name type="synonym">Chrysanthemum cinerariifolium</name>
    <dbReference type="NCBI Taxonomy" id="118510"/>
    <lineage>
        <taxon>Eukaryota</taxon>
        <taxon>Viridiplantae</taxon>
        <taxon>Streptophyta</taxon>
        <taxon>Embryophyta</taxon>
        <taxon>Tracheophyta</taxon>
        <taxon>Spermatophyta</taxon>
        <taxon>Magnoliopsida</taxon>
        <taxon>eudicotyledons</taxon>
        <taxon>Gunneridae</taxon>
        <taxon>Pentapetalae</taxon>
        <taxon>asterids</taxon>
        <taxon>campanulids</taxon>
        <taxon>Asterales</taxon>
        <taxon>Asteraceae</taxon>
        <taxon>Asteroideae</taxon>
        <taxon>Anthemideae</taxon>
        <taxon>Anthemidinae</taxon>
        <taxon>Tanacetum</taxon>
    </lineage>
</organism>
<dbReference type="EMBL" id="BKCJ010000982">
    <property type="protein sequence ID" value="GEU37857.1"/>
    <property type="molecule type" value="Genomic_DNA"/>
</dbReference>
<dbReference type="PANTHER" id="PTHR24559">
    <property type="entry name" value="TRANSPOSON TY3-I GAG-POL POLYPROTEIN"/>
    <property type="match status" value="1"/>
</dbReference>
<dbReference type="SUPFAM" id="SSF56672">
    <property type="entry name" value="DNA/RNA polymerases"/>
    <property type="match status" value="1"/>
</dbReference>
<feature type="domain" description="Reverse transcriptase" evidence="1">
    <location>
        <begin position="24"/>
        <end position="162"/>
    </location>
</feature>
<sequence length="454" mass="51921">MGGRTSDMGSEPIHGKECDEGWIMYVDFTDINKACPKDYYPLPEIDWKVESLSGFHLQSFLDAYKGCHQIQMAEEDEDKTTFFVREGVYCYRKIPLLVDKVFNDQTEINLEAYVDDMVIKSTSEEDMLADIKETFQRFRSINMKLNPKKCSFGVEEGLFLGHLIAKQVIQANPSKWTQEAAAALQEMKKFLETLPTLTAPIHGEVLMMYLAASTESINAALFARRENGQQNEQSNWESMTSCSKQGMTATKKWQNIFLIKSPPEDNRKEVKRKTDTKLEETKLSYKWKLYTDGASSSDCSGAGLMMIDPKANQQAIIEYLQRTKETLRRITKKGYYWSSMHRDVSRIIQDFEKSKEQSTVKKRAEIRAIAVGNAWLFSHWGVNVLGTLSTAPEGLKLLAVAIEHSTKWIEAKPLTTGPHMIIEVYKGELYKIIDVSDHSLIQTANETNLRKFYM</sequence>
<protein>
    <recommendedName>
        <fullName evidence="1">Reverse transcriptase domain-containing protein</fullName>
    </recommendedName>
</protein>
<gene>
    <name evidence="2" type="ORF">Tci_009835</name>
</gene>